<dbReference type="FunFam" id="1.10.418.70:FF:000001">
    <property type="entry name" value="Intraflagellar transport protein 81 homolog"/>
    <property type="match status" value="1"/>
</dbReference>
<dbReference type="RefSeq" id="XP_030837563.1">
    <property type="nucleotide sequence ID" value="XM_030981703.1"/>
</dbReference>
<evidence type="ECO:0000256" key="17">
    <source>
        <dbReference type="SAM" id="MobiDB-lite"/>
    </source>
</evidence>
<dbReference type="GO" id="GO:0007283">
    <property type="term" value="P:spermatogenesis"/>
    <property type="evidence" value="ECO:0007669"/>
    <property type="project" value="UniProtKB-KW"/>
</dbReference>
<evidence type="ECO:0000256" key="14">
    <source>
        <dbReference type="ARBA" id="ARBA00073058"/>
    </source>
</evidence>
<keyword evidence="9" id="KW-0969">Cilium</keyword>
<comment type="subcellular location">
    <subcellularLocation>
        <location evidence="1">Cytoplasm</location>
        <location evidence="1">Cytoskeleton</location>
        <location evidence="1">Cilium basal body</location>
    </subcellularLocation>
</comment>
<name>A0A7M7NLV1_STRPU</name>
<evidence type="ECO:0000256" key="12">
    <source>
        <dbReference type="ARBA" id="ARBA00043983"/>
    </source>
</evidence>
<dbReference type="PANTHER" id="PTHR15614">
    <property type="entry name" value="INTRAFLAGELLAR TRANSPORT PROTEIN 81 HOMOLOG"/>
    <property type="match status" value="1"/>
</dbReference>
<evidence type="ECO:0000256" key="3">
    <source>
        <dbReference type="ARBA" id="ARBA00022553"/>
    </source>
</evidence>
<keyword evidence="7" id="KW-0007">Acetylation</keyword>
<evidence type="ECO:0000256" key="11">
    <source>
        <dbReference type="ARBA" id="ARBA00023273"/>
    </source>
</evidence>
<evidence type="ECO:0000256" key="13">
    <source>
        <dbReference type="ARBA" id="ARBA00055755"/>
    </source>
</evidence>
<evidence type="ECO:0000313" key="20">
    <source>
        <dbReference type="Proteomes" id="UP000007110"/>
    </source>
</evidence>
<feature type="compositionally biased region" description="Basic and acidic residues" evidence="17">
    <location>
        <begin position="614"/>
        <end position="627"/>
    </location>
</feature>
<evidence type="ECO:0000256" key="10">
    <source>
        <dbReference type="ARBA" id="ARBA00023212"/>
    </source>
</evidence>
<feature type="region of interest" description="Disordered" evidence="17">
    <location>
        <begin position="606"/>
        <end position="630"/>
    </location>
</feature>
<keyword evidence="6" id="KW-0744">Spermatogenesis</keyword>
<evidence type="ECO:0000256" key="8">
    <source>
        <dbReference type="ARBA" id="ARBA00023054"/>
    </source>
</evidence>
<keyword evidence="3" id="KW-0597">Phosphoprotein</keyword>
<dbReference type="InterPro" id="IPR029600">
    <property type="entry name" value="IFT81"/>
</dbReference>
<reference evidence="20" key="1">
    <citation type="submission" date="2015-02" db="EMBL/GenBank/DDBJ databases">
        <title>Genome sequencing for Strongylocentrotus purpuratus.</title>
        <authorList>
            <person name="Murali S."/>
            <person name="Liu Y."/>
            <person name="Vee V."/>
            <person name="English A."/>
            <person name="Wang M."/>
            <person name="Skinner E."/>
            <person name="Han Y."/>
            <person name="Muzny D.M."/>
            <person name="Worley K.C."/>
            <person name="Gibbs R.A."/>
        </authorList>
    </citation>
    <scope>NUCLEOTIDE SEQUENCE</scope>
</reference>
<dbReference type="InterPro" id="IPR041146">
    <property type="entry name" value="IFT81_CH"/>
</dbReference>
<dbReference type="RefSeq" id="XP_030837562.1">
    <property type="nucleotide sequence ID" value="XM_030981702.1"/>
</dbReference>
<keyword evidence="8 16" id="KW-0175">Coiled coil</keyword>
<dbReference type="InParanoid" id="A0A7M7NLV1"/>
<feature type="compositionally biased region" description="Basic and acidic residues" evidence="17">
    <location>
        <begin position="224"/>
        <end position="234"/>
    </location>
</feature>
<dbReference type="Gene3D" id="1.10.418.70">
    <property type="entry name" value="Intraflagellar transport protein 81, N-terminal domain"/>
    <property type="match status" value="1"/>
</dbReference>
<dbReference type="InterPro" id="IPR043016">
    <property type="entry name" value="IFT81_N_sf"/>
</dbReference>
<dbReference type="OrthoDB" id="276029at2759"/>
<evidence type="ECO:0000256" key="2">
    <source>
        <dbReference type="ARBA" id="ARBA00022490"/>
    </source>
</evidence>
<dbReference type="GO" id="GO:0036064">
    <property type="term" value="C:ciliary basal body"/>
    <property type="evidence" value="ECO:0000318"/>
    <property type="project" value="GO_Central"/>
</dbReference>
<evidence type="ECO:0000256" key="9">
    <source>
        <dbReference type="ARBA" id="ARBA00023069"/>
    </source>
</evidence>
<dbReference type="Pfam" id="PF18383">
    <property type="entry name" value="IFT81_CH"/>
    <property type="match status" value="1"/>
</dbReference>
<dbReference type="CTD" id="28981"/>
<evidence type="ECO:0000259" key="18">
    <source>
        <dbReference type="Pfam" id="PF18383"/>
    </source>
</evidence>
<protein>
    <recommendedName>
        <fullName evidence="14">Intraflagellar transport protein 81 homolog</fullName>
    </recommendedName>
    <alternativeName>
        <fullName evidence="15">Carnitine deficiency-associated protein expressed in ventricle 1</fullName>
    </alternativeName>
</protein>
<organism evidence="19 20">
    <name type="scientific">Strongylocentrotus purpuratus</name>
    <name type="common">Purple sea urchin</name>
    <dbReference type="NCBI Taxonomy" id="7668"/>
    <lineage>
        <taxon>Eukaryota</taxon>
        <taxon>Metazoa</taxon>
        <taxon>Echinodermata</taxon>
        <taxon>Eleutherozoa</taxon>
        <taxon>Echinozoa</taxon>
        <taxon>Echinoidea</taxon>
        <taxon>Euechinoidea</taxon>
        <taxon>Echinacea</taxon>
        <taxon>Camarodonta</taxon>
        <taxon>Echinidea</taxon>
        <taxon>Strongylocentrotidae</taxon>
        <taxon>Strongylocentrotus</taxon>
    </lineage>
</organism>
<dbReference type="Proteomes" id="UP000007110">
    <property type="component" value="Unassembled WGS sequence"/>
</dbReference>
<evidence type="ECO:0000256" key="7">
    <source>
        <dbReference type="ARBA" id="ARBA00022990"/>
    </source>
</evidence>
<evidence type="ECO:0000256" key="16">
    <source>
        <dbReference type="SAM" id="Coils"/>
    </source>
</evidence>
<evidence type="ECO:0000256" key="4">
    <source>
        <dbReference type="ARBA" id="ARBA00022782"/>
    </source>
</evidence>
<accession>A0A7M7NLV1</accession>
<evidence type="ECO:0000256" key="6">
    <source>
        <dbReference type="ARBA" id="ARBA00022871"/>
    </source>
</evidence>
<feature type="coiled-coil region" evidence="16">
    <location>
        <begin position="526"/>
        <end position="560"/>
    </location>
</feature>
<keyword evidence="4" id="KW-0221">Differentiation</keyword>
<feature type="coiled-coil region" evidence="16">
    <location>
        <begin position="356"/>
        <end position="449"/>
    </location>
</feature>
<sequence length="675" mass="78663">MSTILKYVVEQLNKEPYRRNYNLISFDALEPLQLLQVLNDVLSEVNPQHKLDIREETPDATAMRMLSELRVLKYKPTVEPATFRQGLVAGNKPVVYSILEWLFQKMPELKKRAYLARFLVKIEVPGEILAEDAVMDTYSQYEAQVDAFMELHRTSESLKTSGFSTTEIKKDISQMEDEKDQLAKRIERLKKKVETVPNYEHMMSIARNFRKEQEREASLAQQRQEQKNQLHHAEQRLQRMKQQLKDLKQSTVGVSADDLVKKLDEENKVNAYMCEEKLPKDLETLRKACQDLERVVNEPAMGQGDLEEIQTQIKAVNSEVNALIEKRMMSNDPKDDKLSLFRQQASIIARKKEGRADGLHEAKEELVQAKQELVEKRESAKNLEGEEVLKGDDFKRYVNKLRGKSTDYKRKRQELAELRAELGVLSRTEEILKQRDEQIQHRLSKLEAKKGVAGYHDTQEELEKVSTIKSELDDVKGRTLEDMSHLVQKLNTSIASKKANLAPIIKELRPLRQQAQEMQVVYDDKKTAYDTKAAGLESNRSKLEQEVRAYREECSQEESRYHYLHCMLQMVEMQNQRVASEMKAYTSADQMEKKKAFRDQYTRKLQEQENLGKSLRDKQKAVKERHGPSMKQMTMWGDFQALMECKKQCFLHQKQDQDAGRMVRDEAANEERLVL</sequence>
<dbReference type="GO" id="GO:0060271">
    <property type="term" value="P:cilium assembly"/>
    <property type="evidence" value="ECO:0007669"/>
    <property type="project" value="InterPro"/>
</dbReference>
<evidence type="ECO:0000256" key="5">
    <source>
        <dbReference type="ARBA" id="ARBA00022794"/>
    </source>
</evidence>
<dbReference type="EnsemblMetazoa" id="XM_030981703">
    <property type="protein sequence ID" value="XP_030837563"/>
    <property type="gene ID" value="LOC100891506"/>
</dbReference>
<keyword evidence="5" id="KW-0970">Cilium biogenesis/degradation</keyword>
<dbReference type="EnsemblMetazoa" id="XM_030981702">
    <property type="protein sequence ID" value="XP_030837562"/>
    <property type="gene ID" value="LOC100891506"/>
</dbReference>
<dbReference type="GO" id="GO:0030992">
    <property type="term" value="C:intraciliary transport particle B"/>
    <property type="evidence" value="ECO:0000318"/>
    <property type="project" value="GO_Central"/>
</dbReference>
<evidence type="ECO:0000256" key="1">
    <source>
        <dbReference type="ARBA" id="ARBA00004120"/>
    </source>
</evidence>
<dbReference type="KEGG" id="spu:100891506"/>
<dbReference type="GO" id="GO:0030154">
    <property type="term" value="P:cell differentiation"/>
    <property type="evidence" value="ECO:0007669"/>
    <property type="project" value="UniProtKB-KW"/>
</dbReference>
<dbReference type="GO" id="GO:0015631">
    <property type="term" value="F:tubulin binding"/>
    <property type="evidence" value="ECO:0000318"/>
    <property type="project" value="GO_Central"/>
</dbReference>
<feature type="region of interest" description="Disordered" evidence="17">
    <location>
        <begin position="211"/>
        <end position="234"/>
    </location>
</feature>
<keyword evidence="10" id="KW-0206">Cytoskeleton</keyword>
<dbReference type="GeneID" id="100891506"/>
<keyword evidence="2" id="KW-0963">Cytoplasm</keyword>
<dbReference type="PANTHER" id="PTHR15614:SF2">
    <property type="entry name" value="INTRAFLAGELLAR TRANSPORT PROTEIN 81 HOMOLOG"/>
    <property type="match status" value="1"/>
</dbReference>
<comment type="function">
    <text evidence="13">Component of the intraflagellar transport (IFT) complex B: together with IFT74, forms a tubulin-binding module that specifically mediates transport of tubulin within the cilium. Binds tubulin via its CH (calponin-homology)-like region. Required for ciliogenesis. Required for proper regulation of SHH signaling. Plays an important role during spermatogenesis by modulating the assembly and elongation of the sperm flagella.</text>
</comment>
<feature type="domain" description="IFT81 calponin homology" evidence="18">
    <location>
        <begin position="5"/>
        <end position="123"/>
    </location>
</feature>
<evidence type="ECO:0000313" key="19">
    <source>
        <dbReference type="EnsemblMetazoa" id="XP_030837563"/>
    </source>
</evidence>
<proteinExistence type="inferred from homology"/>
<reference evidence="19" key="2">
    <citation type="submission" date="2021-01" db="UniProtKB">
        <authorList>
            <consortium name="EnsemblMetazoa"/>
        </authorList>
    </citation>
    <scope>IDENTIFICATION</scope>
</reference>
<dbReference type="OMA" id="WILTHME"/>
<keyword evidence="11" id="KW-0966">Cell projection</keyword>
<evidence type="ECO:0000256" key="15">
    <source>
        <dbReference type="ARBA" id="ARBA00079903"/>
    </source>
</evidence>
<keyword evidence="20" id="KW-1185">Reference proteome</keyword>
<dbReference type="GO" id="GO:0042073">
    <property type="term" value="P:intraciliary transport"/>
    <property type="evidence" value="ECO:0000318"/>
    <property type="project" value="GO_Central"/>
</dbReference>
<comment type="similarity">
    <text evidence="12">Belongs to the IFT81 family.</text>
</comment>
<dbReference type="AlphaFoldDB" id="A0A7M7NLV1"/>